<dbReference type="EMBL" id="SIDB01000009">
    <property type="protein sequence ID" value="KAI3427961.1"/>
    <property type="molecule type" value="Genomic_DNA"/>
</dbReference>
<keyword evidence="1" id="KW-0175">Coiled coil</keyword>
<proteinExistence type="predicted"/>
<reference evidence="2" key="1">
    <citation type="journal article" date="2019" name="Plant J.">
        <title>Chlorella vulgaris genome assembly and annotation reveals the molecular basis for metabolic acclimation to high light conditions.</title>
        <authorList>
            <person name="Cecchin M."/>
            <person name="Marcolungo L."/>
            <person name="Rossato M."/>
            <person name="Girolomoni L."/>
            <person name="Cosentino E."/>
            <person name="Cuine S."/>
            <person name="Li-Beisson Y."/>
            <person name="Delledonne M."/>
            <person name="Ballottari M."/>
        </authorList>
    </citation>
    <scope>NUCLEOTIDE SEQUENCE</scope>
    <source>
        <strain evidence="2">211/11P</strain>
    </source>
</reference>
<reference evidence="2" key="2">
    <citation type="submission" date="2020-11" db="EMBL/GenBank/DDBJ databases">
        <authorList>
            <person name="Cecchin M."/>
            <person name="Marcolungo L."/>
            <person name="Rossato M."/>
            <person name="Girolomoni L."/>
            <person name="Cosentino E."/>
            <person name="Cuine S."/>
            <person name="Li-Beisson Y."/>
            <person name="Delledonne M."/>
            <person name="Ballottari M."/>
        </authorList>
    </citation>
    <scope>NUCLEOTIDE SEQUENCE</scope>
    <source>
        <strain evidence="2">211/11P</strain>
        <tissue evidence="2">Whole cell</tissue>
    </source>
</reference>
<sequence>MHTARTPAGRFSPHSVLAASRVSTSRLQRSLRSGPASRQLRSILVFRGACSAALPPLFFSADDAIAAIEWSTFVWFCLYIGKLYIDTASYLHEVHGNTAVEVAAIECQTAVEIAAIEWQAAQDAAVATLEAKLEAQAQEALRATRELQEEVAMLRVRVDKAEAKVKVCLPACNNQGLGVLPSAQQSGSFWLQALCHVGAHSQAGC</sequence>
<evidence type="ECO:0000256" key="1">
    <source>
        <dbReference type="SAM" id="Coils"/>
    </source>
</evidence>
<dbReference type="Proteomes" id="UP001055712">
    <property type="component" value="Unassembled WGS sequence"/>
</dbReference>
<keyword evidence="3" id="KW-1185">Reference proteome</keyword>
<evidence type="ECO:0000313" key="3">
    <source>
        <dbReference type="Proteomes" id="UP001055712"/>
    </source>
</evidence>
<feature type="coiled-coil region" evidence="1">
    <location>
        <begin position="126"/>
        <end position="164"/>
    </location>
</feature>
<evidence type="ECO:0000313" key="2">
    <source>
        <dbReference type="EMBL" id="KAI3427961.1"/>
    </source>
</evidence>
<accession>A0A9D4YUX6</accession>
<dbReference type="AlphaFoldDB" id="A0A9D4YUX6"/>
<name>A0A9D4YUX6_CHLVU</name>
<protein>
    <submittedName>
        <fullName evidence="2">Uncharacterized protein</fullName>
    </submittedName>
</protein>
<comment type="caution">
    <text evidence="2">The sequence shown here is derived from an EMBL/GenBank/DDBJ whole genome shotgun (WGS) entry which is preliminary data.</text>
</comment>
<gene>
    <name evidence="2" type="ORF">D9Q98_006351</name>
</gene>
<organism evidence="2 3">
    <name type="scientific">Chlorella vulgaris</name>
    <name type="common">Green alga</name>
    <dbReference type="NCBI Taxonomy" id="3077"/>
    <lineage>
        <taxon>Eukaryota</taxon>
        <taxon>Viridiplantae</taxon>
        <taxon>Chlorophyta</taxon>
        <taxon>core chlorophytes</taxon>
        <taxon>Trebouxiophyceae</taxon>
        <taxon>Chlorellales</taxon>
        <taxon>Chlorellaceae</taxon>
        <taxon>Chlorella clade</taxon>
        <taxon>Chlorella</taxon>
    </lineage>
</organism>